<evidence type="ECO:0000256" key="8">
    <source>
        <dbReference type="ARBA" id="ARBA00022833"/>
    </source>
</evidence>
<reference evidence="14 15" key="1">
    <citation type="submission" date="2024-09" db="EMBL/GenBank/DDBJ databases">
        <authorList>
            <person name="Sun Q."/>
            <person name="Mori K."/>
        </authorList>
    </citation>
    <scope>NUCLEOTIDE SEQUENCE [LARGE SCALE GENOMIC DNA]</scope>
    <source>
        <strain evidence="14 15">JCM 3307</strain>
    </source>
</reference>
<keyword evidence="8" id="KW-0862">Zinc</keyword>
<keyword evidence="6" id="KW-0479">Metal-binding</keyword>
<dbReference type="InterPro" id="IPR001915">
    <property type="entry name" value="Peptidase_M48"/>
</dbReference>
<evidence type="ECO:0000256" key="10">
    <source>
        <dbReference type="ARBA" id="ARBA00023049"/>
    </source>
</evidence>
<dbReference type="Gene3D" id="3.30.2010.10">
    <property type="entry name" value="Metalloproteases ('zincins'), catalytic domain"/>
    <property type="match status" value="1"/>
</dbReference>
<dbReference type="Pfam" id="PF01435">
    <property type="entry name" value="Peptidase_M48"/>
    <property type="match status" value="1"/>
</dbReference>
<dbReference type="GO" id="GO:0008237">
    <property type="term" value="F:metallopeptidase activity"/>
    <property type="evidence" value="ECO:0007669"/>
    <property type="project" value="UniProtKB-KW"/>
</dbReference>
<evidence type="ECO:0000256" key="6">
    <source>
        <dbReference type="ARBA" id="ARBA00022723"/>
    </source>
</evidence>
<evidence type="ECO:0000256" key="4">
    <source>
        <dbReference type="ARBA" id="ARBA00022670"/>
    </source>
</evidence>
<keyword evidence="15" id="KW-1185">Reference proteome</keyword>
<keyword evidence="5 12" id="KW-0812">Transmembrane</keyword>
<dbReference type="PANTHER" id="PTHR43221:SF1">
    <property type="entry name" value="PROTEASE HTPX"/>
    <property type="match status" value="1"/>
</dbReference>
<evidence type="ECO:0000256" key="2">
    <source>
        <dbReference type="ARBA" id="ARBA00004651"/>
    </source>
</evidence>
<evidence type="ECO:0000256" key="9">
    <source>
        <dbReference type="ARBA" id="ARBA00022989"/>
    </source>
</evidence>
<dbReference type="RefSeq" id="WP_223103543.1">
    <property type="nucleotide sequence ID" value="NZ_CP061913.1"/>
</dbReference>
<dbReference type="EC" id="3.4.24.-" evidence="14"/>
<sequence length="684" mass="73015">MAARALLALVLLAGVYLLAAVSAVLWVILAVLSVELLAHNEQFNTQPAFFAAALLVPVGLLLLATIRASRPAGRRKDSVAVSQADAPRLWAEVAALAAAVDTAPPDEILLVPEVNALVSDDRWLLGLRRGRRRLYIGAPLLVGLRPDELQAVVAHELGHFAGRHARFSVPAARGADALLEAREAIARARRDNGLIRGYGIYVQGPVACYSWIVNRLVLPIRRRQEREADRVAASVVGPDALADGLCSLFALAGLWASFRARFVEPYCKAAGTIPDDPFHAFASMLHDPDCGQLLQEARALAVDQPALPNDTHPPLGERVAGLRRRRRSGAARVLWDASVPALSESLFRALGDAMRTVTEPRPAPGWLGAVPSFDAAGLFGPGRDTFGSSTDGPDIGLLQYRRVPWRDWLGDLAAHRAERSLRALARAVRTLDPGPVRAAGLNQAIGSNTATTNDAAAPSLRTILGLFDAGKADDLARALAREESVRVSTVQARAGLAAAVSTLIGHALVARGTGACWVMGWTGPSRFIAADVTAEDIAHWVSTAVENPIEVDRLRLQIHSLGIDETTVMLSEPPRRKGRKVDLSAAVPSEARSRRLGVASVSAAVAVVIVGVGAWLHFTAEKPSPFPPGTRYTVPDPLNPWPTDPPYRWPVSPAYPAPGAPVQLWPTGLTEPLPTAPFVPAPTR</sequence>
<evidence type="ECO:0000313" key="15">
    <source>
        <dbReference type="Proteomes" id="UP001589608"/>
    </source>
</evidence>
<evidence type="ECO:0000259" key="13">
    <source>
        <dbReference type="Pfam" id="PF01435"/>
    </source>
</evidence>
<evidence type="ECO:0000256" key="7">
    <source>
        <dbReference type="ARBA" id="ARBA00022801"/>
    </source>
</evidence>
<keyword evidence="10 14" id="KW-0482">Metalloprotease</keyword>
<evidence type="ECO:0000256" key="3">
    <source>
        <dbReference type="ARBA" id="ARBA00022475"/>
    </source>
</evidence>
<keyword evidence="7 14" id="KW-0378">Hydrolase</keyword>
<accession>A0ABV5M3D8</accession>
<dbReference type="EMBL" id="JBHMCA010000020">
    <property type="protein sequence ID" value="MFB9443357.1"/>
    <property type="molecule type" value="Genomic_DNA"/>
</dbReference>
<feature type="transmembrane region" description="Helical" evidence="12">
    <location>
        <begin position="47"/>
        <end position="66"/>
    </location>
</feature>
<dbReference type="PANTHER" id="PTHR43221">
    <property type="entry name" value="PROTEASE HTPX"/>
    <property type="match status" value="1"/>
</dbReference>
<evidence type="ECO:0000256" key="11">
    <source>
        <dbReference type="ARBA" id="ARBA00023136"/>
    </source>
</evidence>
<evidence type="ECO:0000313" key="14">
    <source>
        <dbReference type="EMBL" id="MFB9443357.1"/>
    </source>
</evidence>
<dbReference type="CDD" id="cd07328">
    <property type="entry name" value="M48_Ste24p_like"/>
    <property type="match status" value="1"/>
</dbReference>
<dbReference type="InterPro" id="IPR050083">
    <property type="entry name" value="HtpX_protease"/>
</dbReference>
<evidence type="ECO:0000256" key="1">
    <source>
        <dbReference type="ARBA" id="ARBA00001947"/>
    </source>
</evidence>
<comment type="cofactor">
    <cofactor evidence="1">
        <name>Zn(2+)</name>
        <dbReference type="ChEBI" id="CHEBI:29105"/>
    </cofactor>
</comment>
<feature type="domain" description="Peptidase M48" evidence="13">
    <location>
        <begin position="125"/>
        <end position="325"/>
    </location>
</feature>
<evidence type="ECO:0000256" key="12">
    <source>
        <dbReference type="SAM" id="Phobius"/>
    </source>
</evidence>
<keyword evidence="4" id="KW-0645">Protease</keyword>
<keyword evidence="9 12" id="KW-1133">Transmembrane helix</keyword>
<organism evidence="14 15">
    <name type="scientific">Dactylosporangium vinaceum</name>
    <dbReference type="NCBI Taxonomy" id="53362"/>
    <lineage>
        <taxon>Bacteria</taxon>
        <taxon>Bacillati</taxon>
        <taxon>Actinomycetota</taxon>
        <taxon>Actinomycetes</taxon>
        <taxon>Micromonosporales</taxon>
        <taxon>Micromonosporaceae</taxon>
        <taxon>Dactylosporangium</taxon>
    </lineage>
</organism>
<keyword evidence="3" id="KW-1003">Cell membrane</keyword>
<evidence type="ECO:0000256" key="5">
    <source>
        <dbReference type="ARBA" id="ARBA00022692"/>
    </source>
</evidence>
<comment type="caution">
    <text evidence="14">The sequence shown here is derived from an EMBL/GenBank/DDBJ whole genome shotgun (WGS) entry which is preliminary data.</text>
</comment>
<name>A0ABV5M3D8_9ACTN</name>
<protein>
    <submittedName>
        <fullName evidence="14">M48 family metalloprotease</fullName>
        <ecNumber evidence="14">3.4.24.-</ecNumber>
    </submittedName>
</protein>
<comment type="subcellular location">
    <subcellularLocation>
        <location evidence="2">Cell membrane</location>
        <topology evidence="2">Multi-pass membrane protein</topology>
    </subcellularLocation>
</comment>
<gene>
    <name evidence="14" type="ORF">ACFFTR_09700</name>
</gene>
<dbReference type="Proteomes" id="UP001589608">
    <property type="component" value="Unassembled WGS sequence"/>
</dbReference>
<keyword evidence="11 12" id="KW-0472">Membrane</keyword>
<proteinExistence type="predicted"/>